<feature type="compositionally biased region" description="Low complexity" evidence="12">
    <location>
        <begin position="391"/>
        <end position="406"/>
    </location>
</feature>
<evidence type="ECO:0000256" key="3">
    <source>
        <dbReference type="ARBA" id="ARBA00022723"/>
    </source>
</evidence>
<dbReference type="Gene3D" id="3.30.160.60">
    <property type="entry name" value="Classic Zinc Finger"/>
    <property type="match status" value="2"/>
</dbReference>
<dbReference type="GO" id="GO:0005654">
    <property type="term" value="C:nucleoplasm"/>
    <property type="evidence" value="ECO:0007669"/>
    <property type="project" value="TreeGrafter"/>
</dbReference>
<evidence type="ECO:0000256" key="1">
    <source>
        <dbReference type="ARBA" id="ARBA00004123"/>
    </source>
</evidence>
<feature type="region of interest" description="Disordered" evidence="12">
    <location>
        <begin position="159"/>
        <end position="270"/>
    </location>
</feature>
<feature type="compositionally biased region" description="Low complexity" evidence="12">
    <location>
        <begin position="243"/>
        <end position="256"/>
    </location>
</feature>
<keyword evidence="10" id="KW-0539">Nucleus</keyword>
<keyword evidence="3" id="KW-0479">Metal-binding</keyword>
<evidence type="ECO:0000256" key="11">
    <source>
        <dbReference type="PROSITE-ProRule" id="PRU00042"/>
    </source>
</evidence>
<dbReference type="GO" id="GO:0008270">
    <property type="term" value="F:zinc ion binding"/>
    <property type="evidence" value="ECO:0007669"/>
    <property type="project" value="UniProtKB-KW"/>
</dbReference>
<dbReference type="PANTHER" id="PTHR24399:SF70">
    <property type="entry name" value="C2H2-TYPE DOMAIN-CONTAINING PROTEIN"/>
    <property type="match status" value="1"/>
</dbReference>
<dbReference type="GeneID" id="43597587"/>
<dbReference type="Pfam" id="PF00096">
    <property type="entry name" value="zf-C2H2"/>
    <property type="match status" value="2"/>
</dbReference>
<feature type="domain" description="C2H2-type" evidence="14">
    <location>
        <begin position="526"/>
        <end position="553"/>
    </location>
</feature>
<keyword evidence="6" id="KW-0862">Zinc</keyword>
<protein>
    <recommendedName>
        <fullName evidence="14">C2H2-type domain-containing protein</fullName>
    </recommendedName>
</protein>
<dbReference type="GO" id="GO:0000978">
    <property type="term" value="F:RNA polymerase II cis-regulatory region sequence-specific DNA binding"/>
    <property type="evidence" value="ECO:0007669"/>
    <property type="project" value="TreeGrafter"/>
</dbReference>
<name>A0A370TP63_9HELO</name>
<comment type="subcellular location">
    <subcellularLocation>
        <location evidence="1">Nucleus</location>
    </subcellularLocation>
</comment>
<dbReference type="RefSeq" id="XP_031869961.1">
    <property type="nucleotide sequence ID" value="XM_032013361.1"/>
</dbReference>
<keyword evidence="8" id="KW-0238">DNA-binding</keyword>
<evidence type="ECO:0000256" key="12">
    <source>
        <dbReference type="SAM" id="MobiDB-lite"/>
    </source>
</evidence>
<sequence length="619" mass="66213">MLLALALALAQGLARMRPTAPEYSRAPAAFAQPPISPSAHRALHACALGLALAHALGRLQKSRSWRRGTRRPPPRRSPTYYYIGPRIQADGTGHLVASRAGRASAVCAAAATPDTASSLCRGQNPSQPEPSGPSEPGRSSPVGSKNVNVQAAFVHSLEFAANGTPPGRPSWTSILPPPTAMETQSFTARRSAASNLPTFQLPPPENHLSGMHKYPAYAPTSSTQPTPPSSSVLTPPPAHPNDNSPLSSLNSASSGGSTTGVPPYQPMGYWPTPQNPSYTYSSAPPMSGTYAQGQQNYMNAGRPMYSPAMNFPNRGTNSPTAGEGLPPPPYDINLPPFPTSAGSSGGQQQNLPTLAPQQQQQHQQQHHHQQQQHHQQQHHQQHQPPPPPQQLQPASQAPQQSPLHAPENYGGRPPPTPSYYTPASTPQQASFPAYTQQSPPQQSPNASSAPTNRISPVSAPQNYHSRPYGGYSLPAMAGPIMSNVHNPGNQMALVGGMNMQYPPHQLGGPMYGHHPGQQQQQSERPFKCDQCPQSFNRNHDLKRHKRIHLAVKPFPCGHCDKSFSRRDALKRHVLVKGCGKGTANGTSNTNGDSQSPDIKAEGMGDSIQSPSPEMIKKAI</sequence>
<dbReference type="PANTHER" id="PTHR24399">
    <property type="entry name" value="ZINC FINGER AND BTB DOMAIN-CONTAINING"/>
    <property type="match status" value="1"/>
</dbReference>
<evidence type="ECO:0000256" key="6">
    <source>
        <dbReference type="ARBA" id="ARBA00022833"/>
    </source>
</evidence>
<dbReference type="SUPFAM" id="SSF57667">
    <property type="entry name" value="beta-beta-alpha zinc fingers"/>
    <property type="match status" value="1"/>
</dbReference>
<proteinExistence type="inferred from homology"/>
<comment type="similarity">
    <text evidence="2">Belongs to the krueppel C2H2-type zinc-finger protein family.</text>
</comment>
<evidence type="ECO:0000256" key="13">
    <source>
        <dbReference type="SAM" id="SignalP"/>
    </source>
</evidence>
<feature type="compositionally biased region" description="Pro residues" evidence="12">
    <location>
        <begin position="325"/>
        <end position="338"/>
    </location>
</feature>
<comment type="caution">
    <text evidence="15">The sequence shown here is derived from an EMBL/GenBank/DDBJ whole genome shotgun (WGS) entry which is preliminary data.</text>
</comment>
<accession>A0A370TP63</accession>
<dbReference type="EMBL" id="NPIC01000003">
    <property type="protein sequence ID" value="RDL37305.1"/>
    <property type="molecule type" value="Genomic_DNA"/>
</dbReference>
<evidence type="ECO:0000256" key="10">
    <source>
        <dbReference type="ARBA" id="ARBA00023242"/>
    </source>
</evidence>
<feature type="signal peptide" evidence="13">
    <location>
        <begin position="1"/>
        <end position="16"/>
    </location>
</feature>
<evidence type="ECO:0000256" key="2">
    <source>
        <dbReference type="ARBA" id="ARBA00006991"/>
    </source>
</evidence>
<dbReference type="GO" id="GO:0001227">
    <property type="term" value="F:DNA-binding transcription repressor activity, RNA polymerase II-specific"/>
    <property type="evidence" value="ECO:0007669"/>
    <property type="project" value="TreeGrafter"/>
</dbReference>
<keyword evidence="16" id="KW-1185">Reference proteome</keyword>
<dbReference type="PROSITE" id="PS00028">
    <property type="entry name" value="ZINC_FINGER_C2H2_1"/>
    <property type="match status" value="1"/>
</dbReference>
<feature type="compositionally biased region" description="Low complexity" evidence="12">
    <location>
        <begin position="219"/>
        <end position="233"/>
    </location>
</feature>
<keyword evidence="7" id="KW-0805">Transcription regulation</keyword>
<feature type="compositionally biased region" description="Polar residues" evidence="12">
    <location>
        <begin position="583"/>
        <end position="596"/>
    </location>
</feature>
<dbReference type="FunFam" id="3.30.160.60:FF:001156">
    <property type="entry name" value="Zinc finger protein 407"/>
    <property type="match status" value="1"/>
</dbReference>
<organism evidence="15 16">
    <name type="scientific">Venustampulla echinocandica</name>
    <dbReference type="NCBI Taxonomy" id="2656787"/>
    <lineage>
        <taxon>Eukaryota</taxon>
        <taxon>Fungi</taxon>
        <taxon>Dikarya</taxon>
        <taxon>Ascomycota</taxon>
        <taxon>Pezizomycotina</taxon>
        <taxon>Leotiomycetes</taxon>
        <taxon>Helotiales</taxon>
        <taxon>Pleuroascaceae</taxon>
        <taxon>Venustampulla</taxon>
    </lineage>
</organism>
<reference evidence="15 16" key="1">
    <citation type="journal article" date="2018" name="IMA Fungus">
        <title>IMA Genome-F 9: Draft genome sequence of Annulohypoxylon stygium, Aspergillus mulundensis, Berkeleyomyces basicola (syn. Thielaviopsis basicola), Ceratocystis smalleyi, two Cercospora beticola strains, Coleophoma cylindrospora, Fusarium fracticaudum, Phialophora cf. hyalina, and Morchella septimelata.</title>
        <authorList>
            <person name="Wingfield B.D."/>
            <person name="Bills G.F."/>
            <person name="Dong Y."/>
            <person name="Huang W."/>
            <person name="Nel W.J."/>
            <person name="Swalarsk-Parry B.S."/>
            <person name="Vaghefi N."/>
            <person name="Wilken P.M."/>
            <person name="An Z."/>
            <person name="de Beer Z.W."/>
            <person name="De Vos L."/>
            <person name="Chen L."/>
            <person name="Duong T.A."/>
            <person name="Gao Y."/>
            <person name="Hammerbacher A."/>
            <person name="Kikkert J.R."/>
            <person name="Li Y."/>
            <person name="Li H."/>
            <person name="Li K."/>
            <person name="Li Q."/>
            <person name="Liu X."/>
            <person name="Ma X."/>
            <person name="Naidoo K."/>
            <person name="Pethybridge S.J."/>
            <person name="Sun J."/>
            <person name="Steenkamp E.T."/>
            <person name="van der Nest M.A."/>
            <person name="van Wyk S."/>
            <person name="Wingfield M.J."/>
            <person name="Xiong C."/>
            <person name="Yue Q."/>
            <person name="Zhang X."/>
        </authorList>
    </citation>
    <scope>NUCLEOTIDE SEQUENCE [LARGE SCALE GENOMIC DNA]</scope>
    <source>
        <strain evidence="15 16">BP 5553</strain>
    </source>
</reference>
<feature type="compositionally biased region" description="Low complexity" evidence="12">
    <location>
        <begin position="436"/>
        <end position="450"/>
    </location>
</feature>
<feature type="region of interest" description="Disordered" evidence="12">
    <location>
        <begin position="114"/>
        <end position="144"/>
    </location>
</feature>
<dbReference type="FunFam" id="3.30.160.60:FF:000630">
    <property type="entry name" value="Zinc finger protein 180"/>
    <property type="match status" value="1"/>
</dbReference>
<dbReference type="Proteomes" id="UP000254866">
    <property type="component" value="Unassembled WGS sequence"/>
</dbReference>
<dbReference type="InterPro" id="IPR036236">
    <property type="entry name" value="Znf_C2H2_sf"/>
</dbReference>
<feature type="compositionally biased region" description="Polar residues" evidence="12">
    <location>
        <begin position="181"/>
        <end position="198"/>
    </location>
</feature>
<evidence type="ECO:0000256" key="7">
    <source>
        <dbReference type="ARBA" id="ARBA00023015"/>
    </source>
</evidence>
<dbReference type="STRING" id="2656787.A0A370TP63"/>
<feature type="region of interest" description="Disordered" evidence="12">
    <location>
        <begin position="578"/>
        <end position="619"/>
    </location>
</feature>
<feature type="compositionally biased region" description="Basic residues" evidence="12">
    <location>
        <begin position="364"/>
        <end position="381"/>
    </location>
</feature>
<dbReference type="OrthoDB" id="8922241at2759"/>
<evidence type="ECO:0000256" key="4">
    <source>
        <dbReference type="ARBA" id="ARBA00022737"/>
    </source>
</evidence>
<keyword evidence="4" id="KW-0677">Repeat</keyword>
<dbReference type="SMART" id="SM00355">
    <property type="entry name" value="ZnF_C2H2"/>
    <property type="match status" value="2"/>
</dbReference>
<evidence type="ECO:0000313" key="15">
    <source>
        <dbReference type="EMBL" id="RDL37305.1"/>
    </source>
</evidence>
<feature type="chain" id="PRO_5017026211" description="C2H2-type domain-containing protein" evidence="13">
    <location>
        <begin position="17"/>
        <end position="619"/>
    </location>
</feature>
<evidence type="ECO:0000313" key="16">
    <source>
        <dbReference type="Proteomes" id="UP000254866"/>
    </source>
</evidence>
<feature type="compositionally biased region" description="Low complexity" evidence="12">
    <location>
        <begin position="134"/>
        <end position="144"/>
    </location>
</feature>
<feature type="domain" description="C2H2-type" evidence="14">
    <location>
        <begin position="554"/>
        <end position="572"/>
    </location>
</feature>
<evidence type="ECO:0000256" key="5">
    <source>
        <dbReference type="ARBA" id="ARBA00022771"/>
    </source>
</evidence>
<feature type="compositionally biased region" description="Polar residues" evidence="12">
    <location>
        <begin position="451"/>
        <end position="464"/>
    </location>
</feature>
<feature type="region of interest" description="Disordered" evidence="12">
    <location>
        <begin position="291"/>
        <end position="465"/>
    </location>
</feature>
<feature type="compositionally biased region" description="Low complexity" evidence="12">
    <location>
        <begin position="347"/>
        <end position="363"/>
    </location>
</feature>
<evidence type="ECO:0000256" key="9">
    <source>
        <dbReference type="ARBA" id="ARBA00023163"/>
    </source>
</evidence>
<gene>
    <name evidence="15" type="ORF">BP5553_04738</name>
</gene>
<keyword evidence="5 11" id="KW-0863">Zinc-finger</keyword>
<dbReference type="InterPro" id="IPR013087">
    <property type="entry name" value="Znf_C2H2_type"/>
</dbReference>
<dbReference type="AlphaFoldDB" id="A0A370TP63"/>
<evidence type="ECO:0000259" key="14">
    <source>
        <dbReference type="PROSITE" id="PS50157"/>
    </source>
</evidence>
<keyword evidence="9" id="KW-0804">Transcription</keyword>
<evidence type="ECO:0000256" key="8">
    <source>
        <dbReference type="ARBA" id="ARBA00023125"/>
    </source>
</evidence>
<dbReference type="PROSITE" id="PS50157">
    <property type="entry name" value="ZINC_FINGER_C2H2_2"/>
    <property type="match status" value="2"/>
</dbReference>
<keyword evidence="13" id="KW-0732">Signal</keyword>